<evidence type="ECO:0000313" key="1">
    <source>
        <dbReference type="EMBL" id="RSM88558.1"/>
    </source>
</evidence>
<dbReference type="AlphaFoldDB" id="A0A428ZKT3"/>
<name>A0A428ZKT3_KIBAR</name>
<gene>
    <name evidence="1" type="ORF">DMH04_07930</name>
</gene>
<evidence type="ECO:0008006" key="3">
    <source>
        <dbReference type="Google" id="ProtNLM"/>
    </source>
</evidence>
<dbReference type="Pfam" id="PF19614">
    <property type="entry name" value="DUF6119"/>
    <property type="match status" value="1"/>
</dbReference>
<reference evidence="1 2" key="1">
    <citation type="submission" date="2018-05" db="EMBL/GenBank/DDBJ databases">
        <title>Evolution of GPA BGCs.</title>
        <authorList>
            <person name="Waglechner N."/>
            <person name="Wright G.D."/>
        </authorList>
    </citation>
    <scope>NUCLEOTIDE SEQUENCE [LARGE SCALE GENOMIC DNA]</scope>
    <source>
        <strain evidence="1 2">A82846</strain>
    </source>
</reference>
<organism evidence="1 2">
    <name type="scientific">Kibdelosporangium aridum</name>
    <dbReference type="NCBI Taxonomy" id="2030"/>
    <lineage>
        <taxon>Bacteria</taxon>
        <taxon>Bacillati</taxon>
        <taxon>Actinomycetota</taxon>
        <taxon>Actinomycetes</taxon>
        <taxon>Pseudonocardiales</taxon>
        <taxon>Pseudonocardiaceae</taxon>
        <taxon>Kibdelosporangium</taxon>
    </lineage>
</organism>
<comment type="caution">
    <text evidence="1">The sequence shown here is derived from an EMBL/GenBank/DDBJ whole genome shotgun (WGS) entry which is preliminary data.</text>
</comment>
<accession>A0A428ZKT3</accession>
<sequence>MSAVDLTRRVSLYRLRPSEDLYAMRSDRAILDDHEFITLRVVVGGLPALLVAGLPEDDPAEWGGMVRSLTSVDIDFRTRTASAALFIRCGTEVYAVTFGQGWRLIRESRIDRDFGLQFAVRVLDPDEIRQITRWALSAKSRVDRSSVPGGQGLWAFGLREHAELVRQLTGYVRAEVPVELSHVRKMRNRNNFRLRLEFGDGVRMPLSSDGAGMAADLAEITRVLRDNTIDPRLQPLTWVRRIPSRDDRRAALERAVLDLLSGVGDGEVGIAYPARYHEGPPVDHFRGRINGTDIDTPDLTLADLTRPLLDPLSTGRLDALRTGRIAGYDEQGQTVGGDLPALHWIAAEVEHEETRCVLLDGDWYELGDEYIRHVQTVTERAFAHTPNWALPAWDDVRMPNEDTYNRHVARTDPRFLLLDKNLVFTRAHRRGFEACDLLGPGNELVHVKRTSSRTGSSPLSHLFAQGLVAAETLTDPRAWQDFTTLVANRSPERAARLGHRPSAIVYAIHRSDRLLTPDTLFTFARSALVSAWVTLTTYGIPVYVYVIP</sequence>
<dbReference type="Proteomes" id="UP000287547">
    <property type="component" value="Unassembled WGS sequence"/>
</dbReference>
<protein>
    <recommendedName>
        <fullName evidence="3">Sporadically distributed protein, TIGR04141 family</fullName>
    </recommendedName>
</protein>
<proteinExistence type="predicted"/>
<dbReference type="InterPro" id="IPR026487">
    <property type="entry name" value="CHP04141"/>
</dbReference>
<dbReference type="NCBIfam" id="TIGR04141">
    <property type="entry name" value="TIGR04141 family sporadically distributed protein"/>
    <property type="match status" value="1"/>
</dbReference>
<dbReference type="EMBL" id="QHKI01000004">
    <property type="protein sequence ID" value="RSM88558.1"/>
    <property type="molecule type" value="Genomic_DNA"/>
</dbReference>
<evidence type="ECO:0000313" key="2">
    <source>
        <dbReference type="Proteomes" id="UP000287547"/>
    </source>
</evidence>